<sequence>MSLIEVSGIDRDRIVDEHLVPDEYFCPICQYLLWKPRSCSSCQHLFCEKCIQIWIGNVNSVNRCPFRCEPFEDRRCPPYVQSMLNRINIHCRNSSFGCDKILSYNLLEQHENTECEHLTQQCFDCQKLVLVSKLNEHQKIPGLCIPYPIKCTICQNYISKSLFRDHFHQCCQMKTDQLMDQRYQDEILQTRTHDQLQPPINGMELIQNRIDTIQMYEHQRHMSRLPTTLKGVDEVRQTVIDDAQILTI</sequence>
<dbReference type="PANTHER" id="PTHR10131:SF94">
    <property type="entry name" value="TNF RECEPTOR-ASSOCIATED FACTOR 4"/>
    <property type="match status" value="1"/>
</dbReference>
<evidence type="ECO:0000256" key="1">
    <source>
        <dbReference type="ARBA" id="ARBA00022723"/>
    </source>
</evidence>
<keyword evidence="9" id="KW-1185">Reference proteome</keyword>
<dbReference type="Proteomes" id="UP000663870">
    <property type="component" value="Unassembled WGS sequence"/>
</dbReference>
<dbReference type="SUPFAM" id="SSF57850">
    <property type="entry name" value="RING/U-box"/>
    <property type="match status" value="1"/>
</dbReference>
<dbReference type="PROSITE" id="PS00518">
    <property type="entry name" value="ZF_RING_1"/>
    <property type="match status" value="1"/>
</dbReference>
<dbReference type="Proteomes" id="UP000663854">
    <property type="component" value="Unassembled WGS sequence"/>
</dbReference>
<dbReference type="EMBL" id="CAJNOL010002252">
    <property type="protein sequence ID" value="CAF1480529.1"/>
    <property type="molecule type" value="Genomic_DNA"/>
</dbReference>
<dbReference type="InterPro" id="IPR013083">
    <property type="entry name" value="Znf_RING/FYVE/PHD"/>
</dbReference>
<dbReference type="SUPFAM" id="SSF49599">
    <property type="entry name" value="TRAF domain-like"/>
    <property type="match status" value="1"/>
</dbReference>
<keyword evidence="1" id="KW-0479">Metal-binding</keyword>
<feature type="domain" description="RING-type" evidence="5">
    <location>
        <begin position="26"/>
        <end position="65"/>
    </location>
</feature>
<evidence type="ECO:0000259" key="5">
    <source>
        <dbReference type="PROSITE" id="PS50089"/>
    </source>
</evidence>
<organism evidence="6 8">
    <name type="scientific">Rotaria sordida</name>
    <dbReference type="NCBI Taxonomy" id="392033"/>
    <lineage>
        <taxon>Eukaryota</taxon>
        <taxon>Metazoa</taxon>
        <taxon>Spiralia</taxon>
        <taxon>Gnathifera</taxon>
        <taxon>Rotifera</taxon>
        <taxon>Eurotatoria</taxon>
        <taxon>Bdelloidea</taxon>
        <taxon>Philodinida</taxon>
        <taxon>Philodinidae</taxon>
        <taxon>Rotaria</taxon>
    </lineage>
</organism>
<evidence type="ECO:0000256" key="3">
    <source>
        <dbReference type="ARBA" id="ARBA00022833"/>
    </source>
</evidence>
<evidence type="ECO:0000313" key="7">
    <source>
        <dbReference type="EMBL" id="CAF1480529.1"/>
    </source>
</evidence>
<keyword evidence="3" id="KW-0862">Zinc</keyword>
<accession>A0A814WR77</accession>
<keyword evidence="2 4" id="KW-0863">Zinc-finger</keyword>
<dbReference type="InterPro" id="IPR017907">
    <property type="entry name" value="Znf_RING_CS"/>
</dbReference>
<proteinExistence type="predicted"/>
<protein>
    <recommendedName>
        <fullName evidence="5">RING-type domain-containing protein</fullName>
    </recommendedName>
</protein>
<dbReference type="EMBL" id="CAJNOH010001335">
    <property type="protein sequence ID" value="CAF1205687.1"/>
    <property type="molecule type" value="Genomic_DNA"/>
</dbReference>
<evidence type="ECO:0000313" key="8">
    <source>
        <dbReference type="Proteomes" id="UP000663854"/>
    </source>
</evidence>
<evidence type="ECO:0000313" key="6">
    <source>
        <dbReference type="EMBL" id="CAF1205687.1"/>
    </source>
</evidence>
<evidence type="ECO:0000256" key="2">
    <source>
        <dbReference type="ARBA" id="ARBA00022771"/>
    </source>
</evidence>
<comment type="caution">
    <text evidence="6">The sequence shown here is derived from an EMBL/GenBank/DDBJ whole genome shotgun (WGS) entry which is preliminary data.</text>
</comment>
<evidence type="ECO:0000256" key="4">
    <source>
        <dbReference type="PROSITE-ProRule" id="PRU00175"/>
    </source>
</evidence>
<dbReference type="PANTHER" id="PTHR10131">
    <property type="entry name" value="TNF RECEPTOR ASSOCIATED FACTOR"/>
    <property type="match status" value="1"/>
</dbReference>
<gene>
    <name evidence="7" type="ORF">JXQ802_LOCUS39277</name>
    <name evidence="6" type="ORF">PYM288_LOCUS25114</name>
</gene>
<evidence type="ECO:0000313" key="9">
    <source>
        <dbReference type="Proteomes" id="UP000663870"/>
    </source>
</evidence>
<reference evidence="6" key="1">
    <citation type="submission" date="2021-02" db="EMBL/GenBank/DDBJ databases">
        <authorList>
            <person name="Nowell W R."/>
        </authorList>
    </citation>
    <scope>NUCLEOTIDE SEQUENCE</scope>
</reference>
<dbReference type="Gene3D" id="3.30.40.10">
    <property type="entry name" value="Zinc/RING finger domain, C3HC4 (zinc finger)"/>
    <property type="match status" value="2"/>
</dbReference>
<dbReference type="PROSITE" id="PS50089">
    <property type="entry name" value="ZF_RING_2"/>
    <property type="match status" value="1"/>
</dbReference>
<dbReference type="GO" id="GO:0008270">
    <property type="term" value="F:zinc ion binding"/>
    <property type="evidence" value="ECO:0007669"/>
    <property type="project" value="UniProtKB-KW"/>
</dbReference>
<dbReference type="AlphaFoldDB" id="A0A814WR77"/>
<name>A0A814WR77_9BILA</name>
<dbReference type="InterPro" id="IPR001841">
    <property type="entry name" value="Znf_RING"/>
</dbReference>